<keyword evidence="4" id="KW-1185">Reference proteome</keyword>
<name>A0ABR1LFW9_9PEZI</name>
<organism evidence="3 4">
    <name type="scientific">Phyllosticta citricarpa</name>
    <dbReference type="NCBI Taxonomy" id="55181"/>
    <lineage>
        <taxon>Eukaryota</taxon>
        <taxon>Fungi</taxon>
        <taxon>Dikarya</taxon>
        <taxon>Ascomycota</taxon>
        <taxon>Pezizomycotina</taxon>
        <taxon>Dothideomycetes</taxon>
        <taxon>Dothideomycetes incertae sedis</taxon>
        <taxon>Botryosphaeriales</taxon>
        <taxon>Phyllostictaceae</taxon>
        <taxon>Phyllosticta</taxon>
    </lineage>
</organism>
<evidence type="ECO:0000313" key="3">
    <source>
        <dbReference type="EMBL" id="KAK7533401.1"/>
    </source>
</evidence>
<keyword evidence="1" id="KW-1133">Transmembrane helix</keyword>
<comment type="caution">
    <text evidence="3">The sequence shown here is derived from an EMBL/GenBank/DDBJ whole genome shotgun (WGS) entry which is preliminary data.</text>
</comment>
<feature type="chain" id="PRO_5045482915" evidence="2">
    <location>
        <begin position="18"/>
        <end position="66"/>
    </location>
</feature>
<feature type="signal peptide" evidence="2">
    <location>
        <begin position="1"/>
        <end position="17"/>
    </location>
</feature>
<protein>
    <submittedName>
        <fullName evidence="3">Uncharacterized protein</fullName>
    </submittedName>
</protein>
<sequence length="66" mass="7370">MMLAQGFFWLLCRCCVCVVTLLQLGWWTAYCMLNDVCCCGLAASAATYCGMYVICVCIPQIVKQSR</sequence>
<proteinExistence type="predicted"/>
<feature type="transmembrane region" description="Helical" evidence="1">
    <location>
        <begin position="7"/>
        <end position="29"/>
    </location>
</feature>
<accession>A0ABR1LFW9</accession>
<evidence type="ECO:0000256" key="2">
    <source>
        <dbReference type="SAM" id="SignalP"/>
    </source>
</evidence>
<feature type="transmembrane region" description="Helical" evidence="1">
    <location>
        <begin position="41"/>
        <end position="62"/>
    </location>
</feature>
<keyword evidence="2" id="KW-0732">Signal</keyword>
<keyword evidence="1" id="KW-0812">Transmembrane</keyword>
<reference evidence="3 4" key="1">
    <citation type="submission" date="2024-04" db="EMBL/GenBank/DDBJ databases">
        <title>Phyllosticta paracitricarpa is synonymous to the EU quarantine fungus P. citricarpa based on phylogenomic analyses.</title>
        <authorList>
            <consortium name="Lawrence Berkeley National Laboratory"/>
            <person name="Van Ingen-Buijs V.A."/>
            <person name="Van Westerhoven A.C."/>
            <person name="Haridas S."/>
            <person name="Skiadas P."/>
            <person name="Martin F."/>
            <person name="Groenewald J.Z."/>
            <person name="Crous P.W."/>
            <person name="Seidl M.F."/>
        </authorList>
    </citation>
    <scope>NUCLEOTIDE SEQUENCE [LARGE SCALE GENOMIC DNA]</scope>
    <source>
        <strain evidence="3 4">CBS 122670</strain>
    </source>
</reference>
<keyword evidence="1" id="KW-0472">Membrane</keyword>
<evidence type="ECO:0000313" key="4">
    <source>
        <dbReference type="Proteomes" id="UP001365128"/>
    </source>
</evidence>
<evidence type="ECO:0000256" key="1">
    <source>
        <dbReference type="SAM" id="Phobius"/>
    </source>
</evidence>
<dbReference type="EMBL" id="JBBPDW010000047">
    <property type="protein sequence ID" value="KAK7533401.1"/>
    <property type="molecule type" value="Genomic_DNA"/>
</dbReference>
<dbReference type="Proteomes" id="UP001365128">
    <property type="component" value="Unassembled WGS sequence"/>
</dbReference>
<gene>
    <name evidence="3" type="ORF">IWX46DRAFT_613584</name>
</gene>